<dbReference type="Proteomes" id="UP000095472">
    <property type="component" value="Chromosome"/>
</dbReference>
<keyword evidence="2" id="KW-1185">Reference proteome</keyword>
<protein>
    <submittedName>
        <fullName evidence="1">Uncharacterized protein</fullName>
    </submittedName>
</protein>
<gene>
    <name evidence="1" type="ORF">BH720_018600</name>
</gene>
<reference evidence="1 2" key="1">
    <citation type="journal article" date="2016" name="Genome Announc.">
        <title>Draft Genome Sequence of the Thermotolerant Cyanobacterium Desertifilum sp. IPPAS B-1220.</title>
        <authorList>
            <person name="Mironov K.S."/>
            <person name="Sinetova M.A."/>
            <person name="Bolatkhan K."/>
            <person name="Zayadan B.K."/>
            <person name="Ustinova V.V."/>
            <person name="Kupriyanova E.V."/>
            <person name="Skrypnik A.N."/>
            <person name="Gogoleva N.E."/>
            <person name="Gogolev Y.V."/>
            <person name="Los D.A."/>
        </authorList>
    </citation>
    <scope>NUCLEOTIDE SEQUENCE [LARGE SCALE GENOMIC DNA]</scope>
    <source>
        <strain evidence="1 2">IPPAS B-1220</strain>
    </source>
</reference>
<evidence type="ECO:0000313" key="1">
    <source>
        <dbReference type="EMBL" id="XPM67192.1"/>
    </source>
</evidence>
<dbReference type="EMBL" id="CP182909">
    <property type="protein sequence ID" value="XPM67192.1"/>
    <property type="molecule type" value="Genomic_DNA"/>
</dbReference>
<name>A0ACD5H2E1_9CYAN</name>
<accession>A0ACD5H2E1</accession>
<proteinExistence type="predicted"/>
<evidence type="ECO:0000313" key="2">
    <source>
        <dbReference type="Proteomes" id="UP000095472"/>
    </source>
</evidence>
<organism evidence="1 2">
    <name type="scientific">Desertifilum tharense IPPAS B-1220</name>
    <dbReference type="NCBI Taxonomy" id="1781255"/>
    <lineage>
        <taxon>Bacteria</taxon>
        <taxon>Bacillati</taxon>
        <taxon>Cyanobacteriota</taxon>
        <taxon>Cyanophyceae</taxon>
        <taxon>Desertifilales</taxon>
        <taxon>Desertifilaceae</taxon>
        <taxon>Desertifilum</taxon>
    </lineage>
</organism>
<sequence>MKTSTKLAFPQGQTAIAQAVDEIARLPETLNELGFKQPHPTLVLIGGASGLTPNDAEKLQTLFQDAICPLAEASGWIVIDGGTDAGIMGLMGQAYRQMNCTFSLLGIVVQNKAILPATEQGAGADAAQLEPHHTHFLLVPGCQWGDESAWIAQAATLLAQHQGSVTLAINGGEITLKQDIPNSLKHQRPVVVLAGTGRTVRSSRFSRRRTNPGCGNSAFGGFGFNYLHRLAETTGSSQASPAKILDALKTAKIQDVQVLVDTPYPSGGESSFGKKRRNSRHLKQLSKSQCGFCVASLISDVYSIFT</sequence>